<keyword evidence="11 16" id="KW-0546">Nucleotide metabolism</keyword>
<dbReference type="Pfam" id="PF00025">
    <property type="entry name" value="Arf"/>
    <property type="match status" value="1"/>
</dbReference>
<dbReference type="GO" id="GO:0006163">
    <property type="term" value="P:purine nucleotide metabolic process"/>
    <property type="evidence" value="ECO:0007669"/>
    <property type="project" value="UniProtKB-ARBA"/>
</dbReference>
<evidence type="ECO:0000256" key="3">
    <source>
        <dbReference type="ARBA" id="ARBA00011407"/>
    </source>
</evidence>
<keyword evidence="14 16" id="KW-0326">Glycosidase</keyword>
<dbReference type="SUPFAM" id="SSF52540">
    <property type="entry name" value="P-loop containing nucleoside triphosphate hydrolases"/>
    <property type="match status" value="1"/>
</dbReference>
<dbReference type="InterPro" id="IPR006689">
    <property type="entry name" value="Small_GTPase_ARF/SAR"/>
</dbReference>
<gene>
    <name evidence="18" type="ORF">XAT740_LOCUS3543</name>
</gene>
<dbReference type="Proteomes" id="UP000663828">
    <property type="component" value="Unassembled WGS sequence"/>
</dbReference>
<keyword evidence="6 17" id="KW-0547">Nucleotide-binding</keyword>
<feature type="binding site" evidence="17">
    <location>
        <begin position="291"/>
        <end position="294"/>
    </location>
    <ligand>
        <name>GTP</name>
        <dbReference type="ChEBI" id="CHEBI:37565"/>
    </ligand>
</feature>
<evidence type="ECO:0000256" key="4">
    <source>
        <dbReference type="ARBA" id="ARBA00022448"/>
    </source>
</evidence>
<comment type="subunit">
    <text evidence="3 16">Monomer and homodimer.</text>
</comment>
<feature type="binding site" description="in other chain" evidence="16">
    <location>
        <position position="82"/>
    </location>
    <ligand>
        <name>substrate</name>
        <note>ligand shared between homodimeric partners</note>
    </ligand>
</feature>
<dbReference type="CDD" id="cd04150">
    <property type="entry name" value="Arf1_5_like"/>
    <property type="match status" value="1"/>
</dbReference>
<comment type="caution">
    <text evidence="18">The sequence shown here is derived from an EMBL/GenBank/DDBJ whole genome shotgun (WGS) entry which is preliminary data.</text>
</comment>
<keyword evidence="4" id="KW-0813">Transport</keyword>
<evidence type="ECO:0000256" key="7">
    <source>
        <dbReference type="ARBA" id="ARBA00022801"/>
    </source>
</evidence>
<evidence type="ECO:0000256" key="17">
    <source>
        <dbReference type="PIRSR" id="PIRSR606689-1"/>
    </source>
</evidence>
<keyword evidence="8" id="KW-0931">ER-Golgi transport</keyword>
<evidence type="ECO:0000313" key="18">
    <source>
        <dbReference type="EMBL" id="CAF0812606.1"/>
    </source>
</evidence>
<accession>A0A813TCG5</accession>
<name>A0A813TCG5_ADIRI</name>
<evidence type="ECO:0000256" key="9">
    <source>
        <dbReference type="ARBA" id="ARBA00022927"/>
    </source>
</evidence>
<dbReference type="InterPro" id="IPR005225">
    <property type="entry name" value="Small_GTP-bd"/>
</dbReference>
<comment type="catalytic activity">
    <reaction evidence="15">
        <text>5-hydroxymethyl-dUMP + H2O = 5-hydroxymethyluracil + 2-deoxy-D-ribose 5-phosphate</text>
        <dbReference type="Rhea" id="RHEA:77099"/>
        <dbReference type="ChEBI" id="CHEBI:15377"/>
        <dbReference type="ChEBI" id="CHEBI:16964"/>
        <dbReference type="ChEBI" id="CHEBI:62877"/>
        <dbReference type="ChEBI" id="CHEBI:90409"/>
    </reaction>
    <physiologicalReaction direction="left-to-right" evidence="15">
        <dbReference type="Rhea" id="RHEA:77100"/>
    </physiologicalReaction>
</comment>
<dbReference type="PROSITE" id="PS51417">
    <property type="entry name" value="ARF"/>
    <property type="match status" value="1"/>
</dbReference>
<comment type="catalytic activity">
    <reaction evidence="16">
        <text>a pyrimidine 2'-deoxyribonucleoside 5'-phosphate + H2O = a pyrimidine nucleobase + 2-deoxy-D-ribose 5-phosphate</text>
        <dbReference type="Rhea" id="RHEA:57852"/>
        <dbReference type="ChEBI" id="CHEBI:15377"/>
        <dbReference type="ChEBI" id="CHEBI:26432"/>
        <dbReference type="ChEBI" id="CHEBI:62877"/>
        <dbReference type="ChEBI" id="CHEBI:142209"/>
    </reaction>
</comment>
<dbReference type="Gene3D" id="3.40.50.300">
    <property type="entry name" value="P-loop containing nucleotide triphosphate hydrolases"/>
    <property type="match status" value="1"/>
</dbReference>
<dbReference type="GO" id="GO:0005634">
    <property type="term" value="C:nucleus"/>
    <property type="evidence" value="ECO:0007669"/>
    <property type="project" value="UniProtKB-SubCell"/>
</dbReference>
<feature type="binding site" description="in other chain" evidence="16">
    <location>
        <position position="19"/>
    </location>
    <ligand>
        <name>substrate</name>
        <note>ligand shared between homodimeric partners</note>
    </ligand>
</feature>
<evidence type="ECO:0000256" key="2">
    <source>
        <dbReference type="ARBA" id="ARBA00010290"/>
    </source>
</evidence>
<evidence type="ECO:0000256" key="16">
    <source>
        <dbReference type="HAMAP-Rule" id="MF_03036"/>
    </source>
</evidence>
<evidence type="ECO:0000256" key="1">
    <source>
        <dbReference type="ARBA" id="ARBA00004555"/>
    </source>
</evidence>
<dbReference type="EC" id="3.2.2.-" evidence="16"/>
<dbReference type="GO" id="GO:0070694">
    <property type="term" value="F:5-hydroxymethyl-dUMP N-hydrolase activity"/>
    <property type="evidence" value="ECO:0007669"/>
    <property type="project" value="InterPro"/>
</dbReference>
<dbReference type="InterPro" id="IPR045872">
    <property type="entry name" value="Arf1-5-like"/>
</dbReference>
<feature type="binding site" evidence="16">
    <location>
        <begin position="106"/>
        <end position="108"/>
    </location>
    <ligand>
        <name>substrate</name>
        <note>ligand shared between homodimeric partners</note>
    </ligand>
</feature>
<comment type="similarity">
    <text evidence="16">Belongs to the 2'-deoxynucleoside 5'-phosphate N-hydrolase 1 family.</text>
</comment>
<dbReference type="FunFam" id="3.40.50.300:FF:003500">
    <property type="entry name" value="ADP-ribosylation factor 1"/>
    <property type="match status" value="1"/>
</dbReference>
<evidence type="ECO:0000256" key="6">
    <source>
        <dbReference type="ARBA" id="ARBA00022741"/>
    </source>
</evidence>
<evidence type="ECO:0000256" key="14">
    <source>
        <dbReference type="ARBA" id="ARBA00023295"/>
    </source>
</evidence>
<evidence type="ECO:0000256" key="12">
    <source>
        <dbReference type="ARBA" id="ARBA00023134"/>
    </source>
</evidence>
<proteinExistence type="inferred from homology"/>
<dbReference type="GO" id="GO:0009159">
    <property type="term" value="P:deoxyribonucleoside monophosphate catabolic process"/>
    <property type="evidence" value="ECO:0007669"/>
    <property type="project" value="InterPro"/>
</dbReference>
<dbReference type="InterPro" id="IPR027417">
    <property type="entry name" value="P-loop_NTPase"/>
</dbReference>
<comment type="similarity">
    <text evidence="2">Belongs to the small GTPase superfamily. Arf family.</text>
</comment>
<feature type="binding site" evidence="17">
    <location>
        <position position="235"/>
    </location>
    <ligand>
        <name>GTP</name>
        <dbReference type="ChEBI" id="CHEBI:37565"/>
    </ligand>
</feature>
<evidence type="ECO:0000256" key="15">
    <source>
        <dbReference type="ARBA" id="ARBA00047460"/>
    </source>
</evidence>
<dbReference type="GO" id="GO:0042802">
    <property type="term" value="F:identical protein binding"/>
    <property type="evidence" value="ECO:0007669"/>
    <property type="project" value="UniProtKB-ARBA"/>
</dbReference>
<dbReference type="EMBL" id="CAJNOR010000136">
    <property type="protein sequence ID" value="CAF0812606.1"/>
    <property type="molecule type" value="Genomic_DNA"/>
</dbReference>
<evidence type="ECO:0000256" key="10">
    <source>
        <dbReference type="ARBA" id="ARBA00023034"/>
    </source>
</evidence>
<sequence length="346" mass="39654">MNIYFCGSIRGGRQDVAIYQQIVTCLKTYGRVLTEHVAFPELELLEKNLNDAEILERDMQWLSQAHIVVAEVTQPSLGVGFEIARAITLNKPVLCLFRPSSGHRLSALIRGSANNRSFFVGNYEQREDIEKFIRDFMSYCSQKRTISKSIEKKEKQSTMGLTFSSLFQQLFGKKQMRILMVGLDAAGTFDFTVKQQFSTSSNWEKLSPQFQPLASFNVETVEYKNISFTVWDVGGQDKIRPLWRHYFQNTQGLIFVVDSNDRERVGEARDELQRMLSEDELREATLLIFANKQDLPNAMNAAEITEKLGLHSLRNRNWYIQATCATSGDGLYEGLDWLSNQLKNVK</sequence>
<keyword evidence="16" id="KW-0963">Cytoplasm</keyword>
<comment type="catalytic activity">
    <reaction evidence="16">
        <text>a purine 2'-deoxyribonucleoside 5'-phosphate + H2O = a purine nucleobase + 2-deoxy-D-ribose 5-phosphate</text>
        <dbReference type="Rhea" id="RHEA:51132"/>
        <dbReference type="ChEBI" id="CHEBI:15377"/>
        <dbReference type="ChEBI" id="CHEBI:26386"/>
        <dbReference type="ChEBI" id="CHEBI:62877"/>
        <dbReference type="ChEBI" id="CHEBI:142198"/>
    </reaction>
</comment>
<evidence type="ECO:0000256" key="5">
    <source>
        <dbReference type="ARBA" id="ARBA00022707"/>
    </source>
</evidence>
<dbReference type="SUPFAM" id="SSF52309">
    <property type="entry name" value="N-(deoxy)ribosyltransferase-like"/>
    <property type="match status" value="1"/>
</dbReference>
<dbReference type="SMART" id="SM00177">
    <property type="entry name" value="ARF"/>
    <property type="match status" value="1"/>
</dbReference>
<dbReference type="GO" id="GO:0015031">
    <property type="term" value="P:protein transport"/>
    <property type="evidence" value="ECO:0007669"/>
    <property type="project" value="UniProtKB-KW"/>
</dbReference>
<dbReference type="AlphaFoldDB" id="A0A813TCG5"/>
<dbReference type="SMART" id="SM00178">
    <property type="entry name" value="SAR"/>
    <property type="match status" value="1"/>
</dbReference>
<protein>
    <recommendedName>
        <fullName evidence="16">Putative 2'-deoxynucleoside 5'-phosphate N-hydrolase 1</fullName>
        <ecNumber evidence="16">3.2.2.-</ecNumber>
    </recommendedName>
</protein>
<dbReference type="HAMAP" id="MF_03036">
    <property type="entry name" value="Nuc_phosphate_hydrolase"/>
    <property type="match status" value="1"/>
</dbReference>
<keyword evidence="10" id="KW-0333">Golgi apparatus</keyword>
<reference evidence="18" key="1">
    <citation type="submission" date="2021-02" db="EMBL/GenBank/DDBJ databases">
        <authorList>
            <person name="Nowell W R."/>
        </authorList>
    </citation>
    <scope>NUCLEOTIDE SEQUENCE</scope>
</reference>
<keyword evidence="5" id="KW-0519">Myristate</keyword>
<dbReference type="NCBIfam" id="TIGR00231">
    <property type="entry name" value="small_GTP"/>
    <property type="match status" value="1"/>
</dbReference>
<keyword evidence="19" id="KW-1185">Reference proteome</keyword>
<dbReference type="FunFam" id="3.40.50.450:FF:000019">
    <property type="entry name" value="2'-deoxynucleoside 5'-phosphate N-hydrolase 1"/>
    <property type="match status" value="1"/>
</dbReference>
<keyword evidence="13" id="KW-0449">Lipoprotein</keyword>
<dbReference type="GO" id="GO:0005794">
    <property type="term" value="C:Golgi apparatus"/>
    <property type="evidence" value="ECO:0007669"/>
    <property type="project" value="UniProtKB-SubCell"/>
</dbReference>
<evidence type="ECO:0000256" key="8">
    <source>
        <dbReference type="ARBA" id="ARBA00022892"/>
    </source>
</evidence>
<dbReference type="GO" id="GO:0009116">
    <property type="term" value="P:nucleoside metabolic process"/>
    <property type="evidence" value="ECO:0007669"/>
    <property type="project" value="UniProtKB-UniRule"/>
</dbReference>
<dbReference type="InterPro" id="IPR024156">
    <property type="entry name" value="Small_GTPase_ARF"/>
</dbReference>
<evidence type="ECO:0000256" key="13">
    <source>
        <dbReference type="ARBA" id="ARBA00023288"/>
    </source>
</evidence>
<comment type="function">
    <text evidence="16">Catalyzes the cleavage of the N-glycosidic bond of deoxyribonucleoside 5'-monophosphates to yield deoxyribose 5-phosphate and a purine or pyrimidine base.</text>
</comment>
<dbReference type="GO" id="GO:0003924">
    <property type="term" value="F:GTPase activity"/>
    <property type="evidence" value="ECO:0007669"/>
    <property type="project" value="InterPro"/>
</dbReference>
<dbReference type="InterPro" id="IPR028607">
    <property type="entry name" value="DNPH1"/>
</dbReference>
<keyword evidence="16" id="KW-0539">Nucleus</keyword>
<dbReference type="GO" id="GO:0005525">
    <property type="term" value="F:GTP binding"/>
    <property type="evidence" value="ECO:0007669"/>
    <property type="project" value="UniProtKB-KW"/>
</dbReference>
<evidence type="ECO:0000313" key="19">
    <source>
        <dbReference type="Proteomes" id="UP000663828"/>
    </source>
</evidence>
<feature type="binding site" description="in other chain" evidence="16">
    <location>
        <begin position="4"/>
        <end position="10"/>
    </location>
    <ligand>
        <name>substrate</name>
        <note>ligand shared between homodimeric partners</note>
    </ligand>
</feature>
<organism evidence="18 19">
    <name type="scientific">Adineta ricciae</name>
    <name type="common">Rotifer</name>
    <dbReference type="NCBI Taxonomy" id="249248"/>
    <lineage>
        <taxon>Eukaryota</taxon>
        <taxon>Metazoa</taxon>
        <taxon>Spiralia</taxon>
        <taxon>Gnathifera</taxon>
        <taxon>Rotifera</taxon>
        <taxon>Eurotatoria</taxon>
        <taxon>Bdelloidea</taxon>
        <taxon>Adinetida</taxon>
        <taxon>Adinetidae</taxon>
        <taxon>Adineta</taxon>
    </lineage>
</organism>
<keyword evidence="9" id="KW-0653">Protein transport</keyword>
<dbReference type="Gene3D" id="3.40.50.450">
    <property type="match status" value="1"/>
</dbReference>
<dbReference type="GO" id="GO:0016192">
    <property type="term" value="P:vesicle-mediated transport"/>
    <property type="evidence" value="ECO:0007669"/>
    <property type="project" value="UniProtKB-KW"/>
</dbReference>
<comment type="subcellular location">
    <subcellularLocation>
        <location evidence="16">Cytoplasm</location>
    </subcellularLocation>
    <subcellularLocation>
        <location evidence="16">Nucleus</location>
    </subcellularLocation>
    <subcellularLocation>
        <location evidence="1">Golgi apparatus</location>
    </subcellularLocation>
</comment>
<dbReference type="Pfam" id="PF05014">
    <property type="entry name" value="Nuc_deoxyrib_tr"/>
    <property type="match status" value="1"/>
</dbReference>
<dbReference type="PANTHER" id="PTHR11711">
    <property type="entry name" value="ADP RIBOSYLATION FACTOR-RELATED"/>
    <property type="match status" value="1"/>
</dbReference>
<keyword evidence="12 17" id="KW-0342">GTP-binding</keyword>
<evidence type="ECO:0000256" key="11">
    <source>
        <dbReference type="ARBA" id="ARBA00023080"/>
    </source>
</evidence>
<keyword evidence="7 16" id="KW-0378">Hydrolase</keyword>
<dbReference type="InterPro" id="IPR007710">
    <property type="entry name" value="Nucleoside_deoxyribTrfase"/>
</dbReference>